<dbReference type="Pfam" id="PF03994">
    <property type="entry name" value="DUF350"/>
    <property type="match status" value="1"/>
</dbReference>
<name>A0ABW5DVD4_9PROT</name>
<keyword evidence="9" id="KW-1185">Reference proteome</keyword>
<gene>
    <name evidence="8" type="ORF">ACFSM5_09980</name>
</gene>
<proteinExistence type="inferred from homology"/>
<evidence type="ECO:0000256" key="6">
    <source>
        <dbReference type="ARBA" id="ARBA00023136"/>
    </source>
</evidence>
<evidence type="ECO:0000313" key="8">
    <source>
        <dbReference type="EMBL" id="MFD2263215.1"/>
    </source>
</evidence>
<keyword evidence="4 7" id="KW-0812">Transmembrane</keyword>
<comment type="subcellular location">
    <subcellularLocation>
        <location evidence="1">Cell membrane</location>
        <topology evidence="1">Multi-pass membrane protein</topology>
    </subcellularLocation>
</comment>
<dbReference type="InterPro" id="IPR007140">
    <property type="entry name" value="DUF350"/>
</dbReference>
<evidence type="ECO:0000256" key="4">
    <source>
        <dbReference type="ARBA" id="ARBA00022692"/>
    </source>
</evidence>
<sequence length="135" mass="14413">MPFLDYLSPLPNFVLYFGLSLVLLVMFVTVYLQITPHKEFALIRAGNVAASISLGGAMLGFVLPLAVCITHAVSLLDMVLWGLVTLVVQAAVFFFARWLKPDLSEHIGEGSVAHATFVASLSVAIGVLNAASLVP</sequence>
<feature type="transmembrane region" description="Helical" evidence="7">
    <location>
        <begin position="13"/>
        <end position="34"/>
    </location>
</feature>
<keyword evidence="6 7" id="KW-0472">Membrane</keyword>
<evidence type="ECO:0000256" key="1">
    <source>
        <dbReference type="ARBA" id="ARBA00004651"/>
    </source>
</evidence>
<organism evidence="8 9">
    <name type="scientific">Lacibacterium aquatile</name>
    <dbReference type="NCBI Taxonomy" id="1168082"/>
    <lineage>
        <taxon>Bacteria</taxon>
        <taxon>Pseudomonadati</taxon>
        <taxon>Pseudomonadota</taxon>
        <taxon>Alphaproteobacteria</taxon>
        <taxon>Rhodospirillales</taxon>
        <taxon>Rhodospirillaceae</taxon>
    </lineage>
</organism>
<evidence type="ECO:0000313" key="9">
    <source>
        <dbReference type="Proteomes" id="UP001597295"/>
    </source>
</evidence>
<protein>
    <submittedName>
        <fullName evidence="8">DUF350 domain-containing protein</fullName>
    </submittedName>
</protein>
<comment type="similarity">
    <text evidence="2">Belongs to the UPF0719 family.</text>
</comment>
<dbReference type="EMBL" id="JBHUIP010000009">
    <property type="protein sequence ID" value="MFD2263215.1"/>
    <property type="molecule type" value="Genomic_DNA"/>
</dbReference>
<evidence type="ECO:0000256" key="7">
    <source>
        <dbReference type="SAM" id="Phobius"/>
    </source>
</evidence>
<feature type="transmembrane region" description="Helical" evidence="7">
    <location>
        <begin position="111"/>
        <end position="134"/>
    </location>
</feature>
<feature type="transmembrane region" description="Helical" evidence="7">
    <location>
        <begin position="79"/>
        <end position="99"/>
    </location>
</feature>
<dbReference type="Proteomes" id="UP001597295">
    <property type="component" value="Unassembled WGS sequence"/>
</dbReference>
<keyword evidence="3" id="KW-1003">Cell membrane</keyword>
<accession>A0ABW5DVD4</accession>
<dbReference type="PANTHER" id="PTHR40043:SF1">
    <property type="entry name" value="UPF0719 INNER MEMBRANE PROTEIN YJFL"/>
    <property type="match status" value="1"/>
</dbReference>
<dbReference type="RefSeq" id="WP_379876192.1">
    <property type="nucleotide sequence ID" value="NZ_JBHUIP010000009.1"/>
</dbReference>
<feature type="transmembrane region" description="Helical" evidence="7">
    <location>
        <begin position="46"/>
        <end position="73"/>
    </location>
</feature>
<dbReference type="PANTHER" id="PTHR40043">
    <property type="entry name" value="UPF0719 INNER MEMBRANE PROTEIN YJFL"/>
    <property type="match status" value="1"/>
</dbReference>
<evidence type="ECO:0000256" key="5">
    <source>
        <dbReference type="ARBA" id="ARBA00022989"/>
    </source>
</evidence>
<evidence type="ECO:0000256" key="3">
    <source>
        <dbReference type="ARBA" id="ARBA00022475"/>
    </source>
</evidence>
<keyword evidence="5 7" id="KW-1133">Transmembrane helix</keyword>
<evidence type="ECO:0000256" key="2">
    <source>
        <dbReference type="ARBA" id="ARBA00005779"/>
    </source>
</evidence>
<reference evidence="9" key="1">
    <citation type="journal article" date="2019" name="Int. J. Syst. Evol. Microbiol.">
        <title>The Global Catalogue of Microorganisms (GCM) 10K type strain sequencing project: providing services to taxonomists for standard genome sequencing and annotation.</title>
        <authorList>
            <consortium name="The Broad Institute Genomics Platform"/>
            <consortium name="The Broad Institute Genome Sequencing Center for Infectious Disease"/>
            <person name="Wu L."/>
            <person name="Ma J."/>
        </authorList>
    </citation>
    <scope>NUCLEOTIDE SEQUENCE [LARGE SCALE GENOMIC DNA]</scope>
    <source>
        <strain evidence="9">CGMCC 1.19062</strain>
    </source>
</reference>
<comment type="caution">
    <text evidence="8">The sequence shown here is derived from an EMBL/GenBank/DDBJ whole genome shotgun (WGS) entry which is preliminary data.</text>
</comment>